<evidence type="ECO:0000256" key="1">
    <source>
        <dbReference type="SAM" id="Coils"/>
    </source>
</evidence>
<dbReference type="GO" id="GO:0016887">
    <property type="term" value="F:ATP hydrolysis activity"/>
    <property type="evidence" value="ECO:0007669"/>
    <property type="project" value="InterPro"/>
</dbReference>
<name>A0A6M3JX92_9ZZZZ</name>
<dbReference type="InterPro" id="IPR038729">
    <property type="entry name" value="Rad50/SbcC_AAA"/>
</dbReference>
<evidence type="ECO:0000313" key="4">
    <source>
        <dbReference type="EMBL" id="QJA73287.1"/>
    </source>
</evidence>
<accession>A0A6M3JX92</accession>
<evidence type="ECO:0000313" key="3">
    <source>
        <dbReference type="EMBL" id="QJA62149.1"/>
    </source>
</evidence>
<reference evidence="4" key="1">
    <citation type="submission" date="2020-03" db="EMBL/GenBank/DDBJ databases">
        <title>The deep terrestrial virosphere.</title>
        <authorList>
            <person name="Holmfeldt K."/>
            <person name="Nilsson E."/>
            <person name="Simone D."/>
            <person name="Lopez-Fernandez M."/>
            <person name="Wu X."/>
            <person name="de Brujin I."/>
            <person name="Lundin D."/>
            <person name="Andersson A."/>
            <person name="Bertilsson S."/>
            <person name="Dopson M."/>
        </authorList>
    </citation>
    <scope>NUCLEOTIDE SEQUENCE</scope>
    <source>
        <strain evidence="4">MM415A02420</strain>
        <strain evidence="3">MM415B00820</strain>
    </source>
</reference>
<feature type="coiled-coil region" evidence="1">
    <location>
        <begin position="320"/>
        <end position="347"/>
    </location>
</feature>
<feature type="coiled-coil region" evidence="1">
    <location>
        <begin position="227"/>
        <end position="289"/>
    </location>
</feature>
<dbReference type="Pfam" id="PF13476">
    <property type="entry name" value="AAA_23"/>
    <property type="match status" value="1"/>
</dbReference>
<evidence type="ECO:0000259" key="2">
    <source>
        <dbReference type="Pfam" id="PF13476"/>
    </source>
</evidence>
<dbReference type="InterPro" id="IPR027417">
    <property type="entry name" value="P-loop_NTPase"/>
</dbReference>
<sequence>MIDNGSNNNKPVRIIKFLAKNTKILKAVEIFPEDRDIVLLTGKNGRGKTTILNAIWMALGGKSFIPGEPIRKGEKEAVVTLEFDEFIVTRKITEKGEYLDVRNKDGFKAPSAQSFLTSKFSEFAHNPLEFLRLKPTDQVERLRKIAPVRHNQKEIESIAGKWSRLCKSDDPLVILDNALDKIFEERTGTNREIKRLQGVIDSIKIPKDKENLETKSTIQLIAERGELEKIKRQNETKRKALKGLQTKVESHEKIIEKQDKEIVRLKELLAALELERIRTNDDLNKLYAELGQVNDEVESLKDPDNELTEKDKEIANLDKTNDIAREIISLKQQKEKAQKNLTENQSEADSFTKILDAIKAYKVKLISEANFPVTGLSIKNGQVMFNDLPIDQASGREQIEIACAICLFQHPEIGIITIDVGWSELDASGKKALREFAQKTGAQIWCTQVLDDPGIEGFHIIAGELAAVDGQMITEDIDMLA</sequence>
<dbReference type="GO" id="GO:0006302">
    <property type="term" value="P:double-strand break repair"/>
    <property type="evidence" value="ECO:0007669"/>
    <property type="project" value="InterPro"/>
</dbReference>
<gene>
    <name evidence="4" type="ORF">MM415A02420_0013</name>
    <name evidence="3" type="ORF">MM415B00820_0011</name>
</gene>
<dbReference type="AlphaFoldDB" id="A0A6M3JX92"/>
<organism evidence="4">
    <name type="scientific">viral metagenome</name>
    <dbReference type="NCBI Taxonomy" id="1070528"/>
    <lineage>
        <taxon>unclassified sequences</taxon>
        <taxon>metagenomes</taxon>
        <taxon>organismal metagenomes</taxon>
    </lineage>
</organism>
<dbReference type="EMBL" id="MT142015">
    <property type="protein sequence ID" value="QJA73287.1"/>
    <property type="molecule type" value="Genomic_DNA"/>
</dbReference>
<feature type="domain" description="Rad50/SbcC-type AAA" evidence="2">
    <location>
        <begin position="34"/>
        <end position="297"/>
    </location>
</feature>
<protein>
    <submittedName>
        <fullName evidence="4">Putative ATPase domain containing protein</fullName>
    </submittedName>
</protein>
<keyword evidence="1" id="KW-0175">Coiled coil</keyword>
<proteinExistence type="predicted"/>
<dbReference type="Gene3D" id="3.40.50.300">
    <property type="entry name" value="P-loop containing nucleotide triphosphate hydrolases"/>
    <property type="match status" value="1"/>
</dbReference>
<dbReference type="SUPFAM" id="SSF52540">
    <property type="entry name" value="P-loop containing nucleoside triphosphate hydrolases"/>
    <property type="match status" value="1"/>
</dbReference>
<dbReference type="EMBL" id="MT141463">
    <property type="protein sequence ID" value="QJA62149.1"/>
    <property type="molecule type" value="Genomic_DNA"/>
</dbReference>